<dbReference type="SUPFAM" id="SSF51126">
    <property type="entry name" value="Pectin lyase-like"/>
    <property type="match status" value="2"/>
</dbReference>
<evidence type="ECO:0000313" key="7">
    <source>
        <dbReference type="Proteomes" id="UP000514509"/>
    </source>
</evidence>
<dbReference type="Gene3D" id="2.160.20.10">
    <property type="entry name" value="Single-stranded right-handed beta-helix, Pectin lyase-like"/>
    <property type="match status" value="1"/>
</dbReference>
<protein>
    <submittedName>
        <fullName evidence="6">Glycoside hydrolase family 28 protein</fullName>
    </submittedName>
</protein>
<organism evidence="6 7">
    <name type="scientific">Adhaeribacter radiodurans</name>
    <dbReference type="NCBI Taxonomy" id="2745197"/>
    <lineage>
        <taxon>Bacteria</taxon>
        <taxon>Pseudomonadati</taxon>
        <taxon>Bacteroidota</taxon>
        <taxon>Cytophagia</taxon>
        <taxon>Cytophagales</taxon>
        <taxon>Hymenobacteraceae</taxon>
        <taxon>Adhaeribacter</taxon>
    </lineage>
</organism>
<comment type="similarity">
    <text evidence="1 4">Belongs to the glycosyl hydrolase 28 family.</text>
</comment>
<dbReference type="RefSeq" id="WP_182414297.1">
    <property type="nucleotide sequence ID" value="NZ_CP055153.1"/>
</dbReference>
<dbReference type="PROSITE" id="PS51257">
    <property type="entry name" value="PROKAR_LIPOPROTEIN"/>
    <property type="match status" value="1"/>
</dbReference>
<keyword evidence="7" id="KW-1185">Reference proteome</keyword>
<dbReference type="Pfam" id="PF00295">
    <property type="entry name" value="Glyco_hydro_28"/>
    <property type="match status" value="1"/>
</dbReference>
<dbReference type="KEGG" id="add:HUW48_03195"/>
<dbReference type="GO" id="GO:0004650">
    <property type="term" value="F:polygalacturonase activity"/>
    <property type="evidence" value="ECO:0007669"/>
    <property type="project" value="InterPro"/>
</dbReference>
<keyword evidence="3 4" id="KW-0326">Glycosidase</keyword>
<evidence type="ECO:0000259" key="5">
    <source>
        <dbReference type="Pfam" id="PF12708"/>
    </source>
</evidence>
<dbReference type="InterPro" id="IPR011050">
    <property type="entry name" value="Pectin_lyase_fold/virulence"/>
</dbReference>
<dbReference type="SMART" id="SM00710">
    <property type="entry name" value="PbH1"/>
    <property type="match status" value="7"/>
</dbReference>
<dbReference type="PANTHER" id="PTHR31339:SF9">
    <property type="entry name" value="PLASMIN AND FIBRONECTIN-BINDING PROTEIN A"/>
    <property type="match status" value="1"/>
</dbReference>
<feature type="domain" description="Rhamnogalacturonase A/B/Epimerase-like pectate lyase" evidence="5">
    <location>
        <begin position="73"/>
        <end position="131"/>
    </location>
</feature>
<evidence type="ECO:0000313" key="6">
    <source>
        <dbReference type="EMBL" id="QMU27096.1"/>
    </source>
</evidence>
<evidence type="ECO:0000256" key="3">
    <source>
        <dbReference type="ARBA" id="ARBA00023295"/>
    </source>
</evidence>
<sequence>MDSDNKFFNRLSFFIGLIALFSTACQPQPIHSTATTPITPGVSQTNTTADLYAGVEFAMPRVKEPQIPENTVRITDFGAVGDGLTKNTHAFEKAIAAAVVKGGGKVVIPRGLWLTGPIVLSSNINLHAEAGAMVIFSKDFNDYPLVETSFEGLNTYRCQSPISGRNLENVAITGKGTFDGSGEAWRPVKKSKLTAAQWKTLVGSGGVLSDEGNTWYPTENSKNSDTKDNFNVPNFTRKEQFEAVKDFMRPVMISLISCKKVLLDGPTFQNSPAWNLHPLMCEDVTLRNLNVRNPWFSQNGDGLDLESCKNVVVHDNIFDVGDDAICFKSGKDKDGRERGMPTENVIVKNNVVYHGHGGFVVGSEMSGGVKNVHVSNCLFMGTDIGLRFKSTRGRGGVVENIWISNIDMINIPTEAISFNLFYGGNSPVLEADQNASIEARDEKLVPVTEETPSFRNIVLKNITVAGADKALVLQGLPEMNLQNVSLENATLKAKQGISAVDADGITLKNVKIITEQGPAITIYNSKNVEIKGLTYSDIKAPVVQVLGPKTQNINLEKEDFQNPNTQVAKGKDLNSKALVLR</sequence>
<dbReference type="AlphaFoldDB" id="A0A7L7L2S4"/>
<dbReference type="InterPro" id="IPR012334">
    <property type="entry name" value="Pectin_lyas_fold"/>
</dbReference>
<name>A0A7L7L2S4_9BACT</name>
<keyword evidence="2 4" id="KW-0378">Hydrolase</keyword>
<dbReference type="Proteomes" id="UP000514509">
    <property type="component" value="Chromosome"/>
</dbReference>
<dbReference type="PANTHER" id="PTHR31339">
    <property type="entry name" value="PECTIN LYASE-RELATED"/>
    <property type="match status" value="1"/>
</dbReference>
<dbReference type="InterPro" id="IPR051801">
    <property type="entry name" value="GH28_Enzymes"/>
</dbReference>
<dbReference type="PROSITE" id="PS00502">
    <property type="entry name" value="POLYGALACTURONASE"/>
    <property type="match status" value="1"/>
</dbReference>
<evidence type="ECO:0000256" key="1">
    <source>
        <dbReference type="ARBA" id="ARBA00008834"/>
    </source>
</evidence>
<evidence type="ECO:0000256" key="2">
    <source>
        <dbReference type="ARBA" id="ARBA00022801"/>
    </source>
</evidence>
<accession>A0A7L7L2S4</accession>
<dbReference type="GO" id="GO:0005975">
    <property type="term" value="P:carbohydrate metabolic process"/>
    <property type="evidence" value="ECO:0007669"/>
    <property type="project" value="InterPro"/>
</dbReference>
<dbReference type="EMBL" id="CP055153">
    <property type="protein sequence ID" value="QMU27096.1"/>
    <property type="molecule type" value="Genomic_DNA"/>
</dbReference>
<dbReference type="InterPro" id="IPR024535">
    <property type="entry name" value="RHGA/B-epi-like_pectate_lyase"/>
</dbReference>
<dbReference type="Pfam" id="PF12708">
    <property type="entry name" value="Pect-lyase_RHGA_epim"/>
    <property type="match status" value="1"/>
</dbReference>
<proteinExistence type="inferred from homology"/>
<reference evidence="6 7" key="1">
    <citation type="submission" date="2020-08" db="EMBL/GenBank/DDBJ databases">
        <title>Adhaeribacter dokdonensis sp. nov., isolated from the rhizosphere of Elymus tsukushiensis, a plant native to the Dokdo Islands, Republic of Korea.</title>
        <authorList>
            <person name="Ghim S.Y."/>
        </authorList>
    </citation>
    <scope>NUCLEOTIDE SEQUENCE [LARGE SCALE GENOMIC DNA]</scope>
    <source>
        <strain evidence="6 7">KUDC8001</strain>
    </source>
</reference>
<dbReference type="InterPro" id="IPR006626">
    <property type="entry name" value="PbH1"/>
</dbReference>
<gene>
    <name evidence="6" type="ORF">HUW48_03195</name>
</gene>
<evidence type="ECO:0000256" key="4">
    <source>
        <dbReference type="RuleBase" id="RU361169"/>
    </source>
</evidence>
<dbReference type="InterPro" id="IPR000743">
    <property type="entry name" value="Glyco_hydro_28"/>
</dbReference>